<dbReference type="CDD" id="cd00371">
    <property type="entry name" value="HMA"/>
    <property type="match status" value="1"/>
</dbReference>
<dbReference type="GO" id="GO:0046872">
    <property type="term" value="F:metal ion binding"/>
    <property type="evidence" value="ECO:0007669"/>
    <property type="project" value="UniProtKB-KW"/>
</dbReference>
<gene>
    <name evidence="2" type="ORF">HPP92_015070</name>
</gene>
<protein>
    <recommendedName>
        <fullName evidence="4">HMA domain-containing protein</fullName>
    </recommendedName>
</protein>
<accession>A0A835UTC0</accession>
<evidence type="ECO:0008006" key="4">
    <source>
        <dbReference type="Google" id="ProtNLM"/>
    </source>
</evidence>
<evidence type="ECO:0000313" key="2">
    <source>
        <dbReference type="EMBL" id="KAG0473213.1"/>
    </source>
</evidence>
<dbReference type="AlphaFoldDB" id="A0A835UTC0"/>
<dbReference type="EMBL" id="JADCNL010000007">
    <property type="protein sequence ID" value="KAG0473213.1"/>
    <property type="molecule type" value="Genomic_DNA"/>
</dbReference>
<sequence>MPKTPQITATHVIDVSSADRRSSEERIAAVSGAEGIHSVHVEYYQQKVTVWGICDREDVLCAVRRKRREARFWDQTEEAHEAVAVEEEAEDTVDSETPAAEKGVPFFKRRKSWKKLFPLILYLM</sequence>
<dbReference type="InterPro" id="IPR036163">
    <property type="entry name" value="HMA_dom_sf"/>
</dbReference>
<keyword evidence="1" id="KW-0479">Metal-binding</keyword>
<dbReference type="Gene3D" id="3.30.70.100">
    <property type="match status" value="1"/>
</dbReference>
<keyword evidence="3" id="KW-1185">Reference proteome</keyword>
<organism evidence="2 3">
    <name type="scientific">Vanilla planifolia</name>
    <name type="common">Vanilla</name>
    <dbReference type="NCBI Taxonomy" id="51239"/>
    <lineage>
        <taxon>Eukaryota</taxon>
        <taxon>Viridiplantae</taxon>
        <taxon>Streptophyta</taxon>
        <taxon>Embryophyta</taxon>
        <taxon>Tracheophyta</taxon>
        <taxon>Spermatophyta</taxon>
        <taxon>Magnoliopsida</taxon>
        <taxon>Liliopsida</taxon>
        <taxon>Asparagales</taxon>
        <taxon>Orchidaceae</taxon>
        <taxon>Vanilloideae</taxon>
        <taxon>Vanilleae</taxon>
        <taxon>Vanilla</taxon>
    </lineage>
</organism>
<dbReference type="PANTHER" id="PTHR22814:SF305">
    <property type="entry name" value="HEAVY METAL TRANSPORT_DETOXIFICATION SUPERFAMILY PROTEIN"/>
    <property type="match status" value="1"/>
</dbReference>
<dbReference type="InterPro" id="IPR006121">
    <property type="entry name" value="HMA_dom"/>
</dbReference>
<dbReference type="Proteomes" id="UP000636800">
    <property type="component" value="Chromosome 7"/>
</dbReference>
<evidence type="ECO:0000256" key="1">
    <source>
        <dbReference type="ARBA" id="ARBA00022723"/>
    </source>
</evidence>
<dbReference type="PANTHER" id="PTHR22814">
    <property type="entry name" value="COPPER TRANSPORT PROTEIN ATOX1-RELATED"/>
    <property type="match status" value="1"/>
</dbReference>
<dbReference type="SUPFAM" id="SSF55008">
    <property type="entry name" value="HMA, heavy metal-associated domain"/>
    <property type="match status" value="1"/>
</dbReference>
<comment type="caution">
    <text evidence="2">The sequence shown here is derived from an EMBL/GenBank/DDBJ whole genome shotgun (WGS) entry which is preliminary data.</text>
</comment>
<reference evidence="2 3" key="1">
    <citation type="journal article" date="2020" name="Nat. Food">
        <title>A phased Vanilla planifolia genome enables genetic improvement of flavour and production.</title>
        <authorList>
            <person name="Hasing T."/>
            <person name="Tang H."/>
            <person name="Brym M."/>
            <person name="Khazi F."/>
            <person name="Huang T."/>
            <person name="Chambers A.H."/>
        </authorList>
    </citation>
    <scope>NUCLEOTIDE SEQUENCE [LARGE SCALE GENOMIC DNA]</scope>
    <source>
        <tissue evidence="2">Leaf</tissue>
    </source>
</reference>
<proteinExistence type="predicted"/>
<evidence type="ECO:0000313" key="3">
    <source>
        <dbReference type="Proteomes" id="UP000636800"/>
    </source>
</evidence>
<dbReference type="OrthoDB" id="550575at2759"/>
<name>A0A835UTC0_VANPL</name>